<dbReference type="AlphaFoldDB" id="A0A2M8WUP0"/>
<organism evidence="1 2">
    <name type="scientific">Luteimicrobium subarcticum</name>
    <dbReference type="NCBI Taxonomy" id="620910"/>
    <lineage>
        <taxon>Bacteria</taxon>
        <taxon>Bacillati</taxon>
        <taxon>Actinomycetota</taxon>
        <taxon>Actinomycetes</taxon>
        <taxon>Micrococcales</taxon>
        <taxon>Luteimicrobium</taxon>
    </lineage>
</organism>
<evidence type="ECO:0000313" key="2">
    <source>
        <dbReference type="Proteomes" id="UP000231586"/>
    </source>
</evidence>
<proteinExistence type="predicted"/>
<evidence type="ECO:0000313" key="1">
    <source>
        <dbReference type="EMBL" id="PJI94657.1"/>
    </source>
</evidence>
<name>A0A2M8WUP0_9MICO</name>
<dbReference type="EMBL" id="PGTZ01000006">
    <property type="protein sequence ID" value="PJI94657.1"/>
    <property type="molecule type" value="Genomic_DNA"/>
</dbReference>
<accession>A0A2M8WUP0</accession>
<protein>
    <submittedName>
        <fullName evidence="1">Uncharacterized protein</fullName>
    </submittedName>
</protein>
<reference evidence="1 2" key="1">
    <citation type="submission" date="2017-11" db="EMBL/GenBank/DDBJ databases">
        <title>Genomic Encyclopedia of Archaeal and Bacterial Type Strains, Phase II (KMG-II): From Individual Species to Whole Genera.</title>
        <authorList>
            <person name="Goeker M."/>
        </authorList>
    </citation>
    <scope>NUCLEOTIDE SEQUENCE [LARGE SCALE GENOMIC DNA]</scope>
    <source>
        <strain evidence="1 2">DSM 22413</strain>
    </source>
</reference>
<keyword evidence="2" id="KW-1185">Reference proteome</keyword>
<sequence length="73" mass="7466">MTSCPTTDPTISRSVVARSVPPEPVLALADARRITPVPADAVRAVLDRPPADKAASAFDGLLFAAAVARGISP</sequence>
<comment type="caution">
    <text evidence="1">The sequence shown here is derived from an EMBL/GenBank/DDBJ whole genome shotgun (WGS) entry which is preliminary data.</text>
</comment>
<gene>
    <name evidence="1" type="ORF">CLV34_0502</name>
</gene>
<dbReference type="Proteomes" id="UP000231586">
    <property type="component" value="Unassembled WGS sequence"/>
</dbReference>